<dbReference type="Proteomes" id="UP000470022">
    <property type="component" value="Plasmid p1MG"/>
</dbReference>
<keyword evidence="1" id="KW-0614">Plasmid</keyword>
<evidence type="ECO:0000313" key="2">
    <source>
        <dbReference type="Proteomes" id="UP000470022"/>
    </source>
</evidence>
<reference evidence="1" key="1">
    <citation type="submission" date="2023-06" db="EMBL/GenBank/DDBJ databases">
        <title>Complete and circular genome of Acidithiobacillus ferrianus DSM 107098.</title>
        <authorList>
            <person name="Norris P.R."/>
            <person name="Falagan C."/>
            <person name="Moya-Beltran A."/>
            <person name="Castro M."/>
            <person name="Quatrini R."/>
            <person name="Johnson D.B."/>
        </authorList>
    </citation>
    <scope>NUCLEOTIDE SEQUENCE</scope>
    <source>
        <strain evidence="1">MG</strain>
    </source>
</reference>
<proteinExistence type="predicted"/>
<evidence type="ECO:0000313" key="1">
    <source>
        <dbReference type="EMBL" id="XRI70652.1"/>
    </source>
</evidence>
<name>A0ACD5HC80_9PROT</name>
<geneLocation type="plasmid" evidence="1 2">
    <name>p1MG</name>
</geneLocation>
<sequence length="82" mass="9854">MDFHRRWLQIDYTRNNKARGCFWFCRSQSLWALDTTGKVRWQQKVGHAFLTRNNHRIMAFNAQSGLPAWNYLSKDIVYQSDT</sequence>
<accession>A0ACD5HC80</accession>
<gene>
    <name evidence="1" type="ORF">GL267_015520</name>
</gene>
<keyword evidence="2" id="KW-1185">Reference proteome</keyword>
<organism evidence="1 2">
    <name type="scientific">Acidithiobacillus ferrianus</name>
    <dbReference type="NCBI Taxonomy" id="2678518"/>
    <lineage>
        <taxon>Bacteria</taxon>
        <taxon>Pseudomonadati</taxon>
        <taxon>Pseudomonadota</taxon>
        <taxon>Acidithiobacillia</taxon>
        <taxon>Acidithiobacillales</taxon>
        <taxon>Acidithiobacillaceae</taxon>
        <taxon>Acidithiobacillus</taxon>
    </lineage>
</organism>
<protein>
    <submittedName>
        <fullName evidence="1">Uncharacterized protein</fullName>
    </submittedName>
</protein>
<dbReference type="EMBL" id="CP127524">
    <property type="protein sequence ID" value="XRI70652.1"/>
    <property type="molecule type" value="Genomic_DNA"/>
</dbReference>